<comment type="caution">
    <text evidence="1">The sequence shown here is derived from an EMBL/GenBank/DDBJ whole genome shotgun (WGS) entry which is preliminary data.</text>
</comment>
<reference evidence="1 2" key="1">
    <citation type="submission" date="2018-09" db="EMBL/GenBank/DDBJ databases">
        <title>Metagenome Assembled Genomes from an Advanced Water Purification Facility.</title>
        <authorList>
            <person name="Stamps B.W."/>
            <person name="Spear J.R."/>
        </authorList>
    </citation>
    <scope>NUCLEOTIDE SEQUENCE [LARGE SCALE GENOMIC DNA]</scope>
    <source>
        <strain evidence="1">Bin_29_2</strain>
    </source>
</reference>
<gene>
    <name evidence="1" type="ORF">E6Q54_01820</name>
</gene>
<name>A0A5C7YET9_9MYCO</name>
<proteinExistence type="predicted"/>
<protein>
    <submittedName>
        <fullName evidence="1">Uncharacterized protein</fullName>
    </submittedName>
</protein>
<organism evidence="1 2">
    <name type="scientific">Mycolicibacter arupensis</name>
    <dbReference type="NCBI Taxonomy" id="342002"/>
    <lineage>
        <taxon>Bacteria</taxon>
        <taxon>Bacillati</taxon>
        <taxon>Actinomycetota</taxon>
        <taxon>Actinomycetes</taxon>
        <taxon>Mycobacteriales</taxon>
        <taxon>Mycobacteriaceae</taxon>
        <taxon>Mycolicibacter</taxon>
    </lineage>
</organism>
<dbReference type="AlphaFoldDB" id="A0A5C7YET9"/>
<dbReference type="Proteomes" id="UP000321797">
    <property type="component" value="Unassembled WGS sequence"/>
</dbReference>
<accession>A0A5C7YET9</accession>
<dbReference type="EMBL" id="SSGD01000009">
    <property type="protein sequence ID" value="TXI59878.1"/>
    <property type="molecule type" value="Genomic_DNA"/>
</dbReference>
<evidence type="ECO:0000313" key="1">
    <source>
        <dbReference type="EMBL" id="TXI59878.1"/>
    </source>
</evidence>
<evidence type="ECO:0000313" key="2">
    <source>
        <dbReference type="Proteomes" id="UP000321797"/>
    </source>
</evidence>
<sequence length="40" mass="4380">MRFVVLAVIAAVAVIVWRSRHGAEVWHEAETPPSQPNTGP</sequence>